<comment type="caution">
    <text evidence="1">The sequence shown here is derived from an EMBL/GenBank/DDBJ whole genome shotgun (WGS) entry which is preliminary data.</text>
</comment>
<gene>
    <name evidence="1" type="ORF">QAD02_006372</name>
</gene>
<accession>A0ACC2N4V7</accession>
<evidence type="ECO:0000313" key="1">
    <source>
        <dbReference type="EMBL" id="KAJ8664710.1"/>
    </source>
</evidence>
<proteinExistence type="predicted"/>
<dbReference type="EMBL" id="CM056744">
    <property type="protein sequence ID" value="KAJ8664710.1"/>
    <property type="molecule type" value="Genomic_DNA"/>
</dbReference>
<reference evidence="1" key="1">
    <citation type="submission" date="2023-04" db="EMBL/GenBank/DDBJ databases">
        <title>A chromosome-level genome assembly of the parasitoid wasp Eretmocerus hayati.</title>
        <authorList>
            <person name="Zhong Y."/>
            <person name="Liu S."/>
            <person name="Liu Y."/>
        </authorList>
    </citation>
    <scope>NUCLEOTIDE SEQUENCE</scope>
    <source>
        <strain evidence="1">ZJU_SS_LIU_2023</strain>
    </source>
</reference>
<evidence type="ECO:0000313" key="2">
    <source>
        <dbReference type="Proteomes" id="UP001239111"/>
    </source>
</evidence>
<organism evidence="1 2">
    <name type="scientific">Eretmocerus hayati</name>
    <dbReference type="NCBI Taxonomy" id="131215"/>
    <lineage>
        <taxon>Eukaryota</taxon>
        <taxon>Metazoa</taxon>
        <taxon>Ecdysozoa</taxon>
        <taxon>Arthropoda</taxon>
        <taxon>Hexapoda</taxon>
        <taxon>Insecta</taxon>
        <taxon>Pterygota</taxon>
        <taxon>Neoptera</taxon>
        <taxon>Endopterygota</taxon>
        <taxon>Hymenoptera</taxon>
        <taxon>Apocrita</taxon>
        <taxon>Proctotrupomorpha</taxon>
        <taxon>Chalcidoidea</taxon>
        <taxon>Aphelinidae</taxon>
        <taxon>Aphelininae</taxon>
        <taxon>Eretmocerus</taxon>
    </lineage>
</organism>
<protein>
    <submittedName>
        <fullName evidence="1">Uncharacterized protein</fullName>
    </submittedName>
</protein>
<keyword evidence="2" id="KW-1185">Reference proteome</keyword>
<sequence length="250" mass="28080">MTWIIIIIVTLTLVSYKEVQGQLFNGEDIGFMVTIEYQNKPICSGSIISSVHVITAAQCTQRNEKDLLVHTLTKGPKPIDSFFEILRIISHPEYKLNPYGSQINDVALIRVRSSFNRVLHGQIFTVKLADSKIPIISGSTTRIVRYSESSLALKDYLIVDTNVCNGIYHGRGFVDDTQICGVGYRSDFDFNGPADVIQNSCLRHAGDPIIVERVIIGLTSWGDGCGDENYPVVYTQISHYRDWILNQTKY</sequence>
<name>A0ACC2N4V7_9HYME</name>
<dbReference type="Proteomes" id="UP001239111">
    <property type="component" value="Chromosome 4"/>
</dbReference>